<dbReference type="PROSITE" id="PS50873">
    <property type="entry name" value="PEROXIDASE_4"/>
    <property type="match status" value="1"/>
</dbReference>
<dbReference type="Gene3D" id="2.30.30.100">
    <property type="match status" value="10"/>
</dbReference>
<dbReference type="InterPro" id="IPR015919">
    <property type="entry name" value="Cadherin-like_sf"/>
</dbReference>
<dbReference type="PANTHER" id="PTHR46580">
    <property type="entry name" value="SENSOR KINASE-RELATED"/>
    <property type="match status" value="1"/>
</dbReference>
<dbReference type="GO" id="GO:0005509">
    <property type="term" value="F:calcium ion binding"/>
    <property type="evidence" value="ECO:0007669"/>
    <property type="project" value="InterPro"/>
</dbReference>
<accession>A0A8J7FCG5</accession>
<dbReference type="InterPro" id="IPR056823">
    <property type="entry name" value="TEN-like_YD-shell"/>
</dbReference>
<keyword evidence="7" id="KW-1185">Reference proteome</keyword>
<dbReference type="Pfam" id="PF17963">
    <property type="entry name" value="Big_9"/>
    <property type="match status" value="1"/>
</dbReference>
<dbReference type="NCBIfam" id="TIGR03696">
    <property type="entry name" value="Rhs_assc_core"/>
    <property type="match status" value="1"/>
</dbReference>
<feature type="compositionally biased region" description="Low complexity" evidence="3">
    <location>
        <begin position="714"/>
        <end position="737"/>
    </location>
</feature>
<evidence type="ECO:0000259" key="4">
    <source>
        <dbReference type="PROSITE" id="PS50093"/>
    </source>
</evidence>
<evidence type="ECO:0000313" key="6">
    <source>
        <dbReference type="EMBL" id="MBE9213683.1"/>
    </source>
</evidence>
<dbReference type="InterPro" id="IPR022385">
    <property type="entry name" value="Rhs_assc_core"/>
</dbReference>
<organism evidence="6 7">
    <name type="scientific">Plectonema cf. radiosum LEGE 06105</name>
    <dbReference type="NCBI Taxonomy" id="945769"/>
    <lineage>
        <taxon>Bacteria</taxon>
        <taxon>Bacillati</taxon>
        <taxon>Cyanobacteriota</taxon>
        <taxon>Cyanophyceae</taxon>
        <taxon>Oscillatoriophycideae</taxon>
        <taxon>Oscillatoriales</taxon>
        <taxon>Microcoleaceae</taxon>
        <taxon>Plectonema</taxon>
    </lineage>
</organism>
<dbReference type="InterPro" id="IPR013517">
    <property type="entry name" value="FG-GAP"/>
</dbReference>
<dbReference type="Gene3D" id="2.180.10.10">
    <property type="entry name" value="RHS repeat-associated core"/>
    <property type="match status" value="6"/>
</dbReference>
<sequence length="4331" mass="467052">MTSIDIFGKDTSNNEEFFSASILDNSEEDIYGLNAANKVDKNTGTEPLAAEIERLKSENFNIAYNTDNIGDDTVNSVSSPFLYNQISTPNQLFGQQVTDFKKINTDLDKDLDKTSIDFITGNNKNNPLVGTFELDSNLNSDSNLLIIENDIAASPIPMSASAPTPKYAIRTEKQVSINNGGDLDGNPLDLNDDSLIYAAKGFTINGNITLPVQRDENGNPLTNNSGKLLLVNNAVTVAPNYTTINANNNQYANLIPPQVVDEQVIDIPAYADLKQQTLDSVIAPGTSTVTFNSSQNPLNNSQDWNNKFPAPGTESNPRVVRVTGGGLNIPGNINISNYVITVDNGDINFNGNNHNFNNIVLITNNGNINLSGVQATNLSVFASRSINMNSTARFASSTMLASGSNSGSINFNGATTSTNSDDNLRVVSAGRITFNAALNSRGLFESVGDFTFNNNSTLYGTIAAKGNITFNNGANVIYTNDTTEEVDTEQPVITAALVNDTAPNNTTNTDRITSDPTINGTVTDNGEIVEFTAGFDDTDIAAYVNVLPQRSANGNFSFDRTTLESIYGNTLPDGNHTLHLLSKDASGNVSNLFDLTFTLDTVTTAPANLDLTATDDSGVDDSDNITNNSTPGITGNAEALSKVELLNNGVKIGEAEADSNGNWQITTNNLADGNYNITAIATDIAGNQNQSDVPLLLTIDTTAPLSPINLKLSPDSDSGINNSDNITNNNSPTITGNAEPLSTVRLLQNGELVGETTATDDGSWQIATNNLADGTYNFIAIATDIAGNTNNSPTSLQITVDTTQPTINLTTSIDTEALTQGSKLTGNLDGTGSDISTISYRFNDGAEIIVPFDAAGAFDAQFDLTGLNNGAYTLTVTITDTAGNVNTMTYNVTVGTVTSAYEITAALVNDTAPNNTTNTDGITSDATIAGNINNFSDSVRLRVGFGDIPVLDYVDVTEDISSEGNFNFNLSQLASINRASLEDGAYSLNLLLEDLQGNQLNTSTVNFTLDTSNPILALNTPLDSGEHSNRTRLIGNVSDTGSGLFDTSYSLDGQASSPLTINDRGRFDQAIVPTGLIDGSHNLALSVFDIAGNSTQKSANFTVSDDFIIGSTGTQGWGIKTNDSVILGEQNSFVTQTAIEIELGQNKGKRQLEFEIDAQFDTTDINTASSDRLSLYLVDSINPEITLLDKGEPGTALFSLSGTNAEFTPGLVNYDGNRVRVDLTSLKSQTSGSLVFQLINNDNDTGSVVQIKDITNTVDTEAINGPVFPTDIDRAEIGDQINLDTFNTSSDVELLLSNVRLDSDTGTYTADLQVRNNGTTTLGRELAVVLTNLPSGVSLNNASGTHPGGSPYINFSNAIQPGGLNPKAISDAVQIVFDNPSLTRFDLQPVFLTGAPEQPPQLAPVASQSVMPGGRLEIPLIATDPNGDPISFSLRSDTPLPKGELTGDGTLVFTPSPDDIGTYNFTVIATAGGVDVTQDVTITVEPDPITTTRISGVIQNTDQAALAGVVIELGGTQTTTDASGYFQLEFNGELPSDTLKVRAELLAGNDAYPFIAEKLPLLLEHDAYAGVNNVISRPIYLPVLDTANAIAVDPNADTTVTTSTIPGASVFVAAGSLKDQQGNAFTGGLSITEVPANLTPASLPENLRPDMVVTIQPGEMVLTTPAPLSLPNRAGYVPGLEMDLWSINPNTGLFDKVGVGRVSDDGSVIETIEGGIRNSSWHFFAPVAVGLSDLEENPYNHNGEYLTEVNTYFEEVKELGLHNATKHVKHDKCSEGEATQPINSDVELHSGAVQETHNLVTYESLGKTRGLALSYSSLRADPKPILHFGADNITYENASGNPDDVLENLFVAKLSVKQGDFEYQVPGVAEGKYGLSGGENFWSIPGRNPNNEPFDIDAALQVDMRSLPTGKYEYKVTGGLQVFTDEEEFNGSSTTTTSEIISVNSIDSPFGSGWSLAGLQEVVENDDGSVLLVDGDGSQFLFEAPAEPGDSYVSPSFDFSTLERVNGTFRRTMKDQTVYQFDAQNKLELVRDRNGNETQYQYNPDGKLSKIIDPVGLETAFTYTNGRVSSITDPGNRVTELKYDTKGNLIEITDPDESSRSWEYDKSHRITAAIDKRDNRGEDVYDSYGRVKSAVRPDKTVVKVNSAQTQGLYRPEQTLNPFNAPLADELGDAEASYADGNGNVIRTKLDQEGQTISSIDGAGFLPEVERNDSNLVTKSTSARGDVTEYTYDDKGNILSIKDEISSPFQGTDSIADQSLFPNAIYKIEQYSDQIVAADFNGDGFLDSVIANYYSNNVSILLGNEDGTFGVATKFEIENSSSSIAVGDMNGDGFLDLVSLDNYYSNNVLIVLGNGDGTFGTTANFELENETDSLAVGDMNGDGFLDLVAATGYDYYSNNVSIILGNGDGTFDNVTKIELENEADSLAVGDMNGDGFLDLVAATGYDYYSNNVSIILGNGDGTFGNVTKIELENASNFLVLGDLDNDADLDIVVASGDGYGVEGSLSLLSNNGDLTFTQTADIAVEEVYNFALGDANGDGLPDLITANNDDYRDRSSVSILLNDGNASFETTDESTEFEVGLNPEFITSGDINQDSAPDLLILNNPGTGILNLSVYLGRGDGVFSDPINSAINFYTTSVVLGDVNGDINLDLITANGLDDSVSVLLNNGNGTFASAVNYTVSDRPLSVVVEDVNGDTNLDLITASEDDDSVSVLLNNGDGTFATKVDYAVGNGPESVIVEDINGDTNLDLITASEFDDSVSVLLNNGDGTFASTVDYTVGNRPRSVVAGDMNGDNNLDLITVNEFDDSVSVLLNNGDGTFEESIDYTVGERPTSVVVEDLNGDNNPDLVTVNKFDDSVSVLLNNGDGTFEESIDYTVGERPISVIVEDINGDGNFDIFTTNSYDDTVSVLLNNGSGSFDEANIRYFAVGRFPKSITLDDFDGDGDLDFATANKSDATVSVRFNNTVGSGGTGGSGENTERRYTYDSTFNQVTSVTDELGRTTLYKIDPNNGNVLSTTRVVGEVGGNDDEITSYTYTSDGQIDTMTDALSRLTDYDYDDFGRLIKTTFAKDTADEAVQQFKYNAAGNLTAFIDENDNRTEYEYDDLNRLIKTTYAKGTAEEATETIEYDDAGNQTATVDANNNRTEYEYDKMNQLVKTTEADPDGAGPLASPITTYKYDSSGNLTSVVDPLKQETKYRYDTRNRLFETIYADNSKEKLRYDFDDNLVATIDANGNQTRMVYDVRDRLVRTVDPLQNTTTYEYDAADQLIAVTDANEHKTKYDYDDLGRQVAITDAKNGVTTTEYNKVGNVIALTDANQHTTNYTYDNRDRQTIITDAEQQTTTTTYDDAGNVISVTDAENDTATYSYDARNRQIGITDPLNRTTTYTYDDANNLVAVEDALNRTTEYSYDALNRNTIVENALGDTVVTTYDAAGNVTSTTDELKRKTRYKYDKRNRLTTTIDPLNHQTTREYDGNSNLIALTDALNQTTRYEYDALDRQKKIIDAKSQVTSFAYDKVGNLETVTDPEANTTTYTYDELDRLKTESNELGFTNTYDYDAVGNLIATTDRNQRSISYTYDKVDRQKVENWLDSQGNAIRTINYTYDRVGRLTDTFDPDSSYSYTYDSAGQLTSFDNAGTPGVNNVVLDYTYDAVGNLKTVTDTIDGIQSGLEEFTYDDLNRVTRITQSGNGVADKRVDMTYDAASQLKGINRYADLAGTQLVADSSYDYDVASRLKELKHFKGTDVLAAYGFDYDAGNRITSFTSPDGTSTYSYDLTNQLTGTDHSYQNDESYSYDANGNRTNDGYDTGTDNRLLTDGKYNYSYDDEGNRTQRVEIATGEITEYSWDYRNRLTEVVVKDTDGNVIKTSGYAYDMFDRRIAKEVDPDGDGVATALAERFVYDGEHIALTFDGDGNLTHRYLHGPQIDQILADENAQGEVLWALTDNQGTVRDVVDNDGTVVNHITYDSFGQITSETNPNVDFRFGYAGREFDEETGQYYYRARYYDPGVGRFISEDPIGFEAGDPNFYRYVNNSPANFTDPTGEILDALYKNNTLYNVVNKLDQFSAGFSDATTFGLTTKIREIRYGETATRNHSGGLFTAGQVFGTAASTAVGFGAGGNAARGGGWAIRAAKAYTVAGDIAGVYQSTSKLLEGCFTPLDALGFAPVAGYLGGRVWRGLRGADDATLFTGLDPSGKPPGVYFANKPLDGSIIGRTENCVNCVVAGDAALQGLRATALPSNGPVPNGLAKLQEHFASQNGGDVFKFMKLDKIDKTLLNAGDGARGIVYVKWRRGSGAHVFNAVNDRGRIKYLDPQTGGLQNLSPGIKPSYTGFMRTNQ</sequence>
<protein>
    <submittedName>
        <fullName evidence="6">VCBS repeat-containing protein</fullName>
    </submittedName>
</protein>
<dbReference type="GO" id="GO:0004601">
    <property type="term" value="F:peroxidase activity"/>
    <property type="evidence" value="ECO:0007669"/>
    <property type="project" value="InterPro"/>
</dbReference>
<dbReference type="InterPro" id="IPR006530">
    <property type="entry name" value="YD"/>
</dbReference>
<dbReference type="InterPro" id="IPR031325">
    <property type="entry name" value="RHS_repeat"/>
</dbReference>
<dbReference type="Pfam" id="PF25023">
    <property type="entry name" value="TEN_YD-shell"/>
    <property type="match status" value="3"/>
</dbReference>
<evidence type="ECO:0000256" key="2">
    <source>
        <dbReference type="ARBA" id="ARBA00022737"/>
    </source>
</evidence>
<keyword evidence="1" id="KW-0732">Signal</keyword>
<dbReference type="NCBIfam" id="NF033510">
    <property type="entry name" value="Ca_tandemer"/>
    <property type="match status" value="3"/>
</dbReference>
<dbReference type="GO" id="GO:0006979">
    <property type="term" value="P:response to oxidative stress"/>
    <property type="evidence" value="ECO:0007669"/>
    <property type="project" value="InterPro"/>
</dbReference>
<comment type="caution">
    <text evidence="6">The sequence shown here is derived from an EMBL/GenBank/DDBJ whole genome shotgun (WGS) entry which is preliminary data.</text>
</comment>
<dbReference type="GO" id="GO:0020037">
    <property type="term" value="F:heme binding"/>
    <property type="evidence" value="ECO:0007669"/>
    <property type="project" value="InterPro"/>
</dbReference>
<dbReference type="SUPFAM" id="SSF49313">
    <property type="entry name" value="Cadherin-like"/>
    <property type="match status" value="1"/>
</dbReference>
<dbReference type="CDD" id="cd12871">
    <property type="entry name" value="Bacuni_01323_like"/>
    <property type="match status" value="1"/>
</dbReference>
<dbReference type="PANTHER" id="PTHR46580:SF2">
    <property type="entry name" value="MAM DOMAIN-CONTAINING PROTEIN"/>
    <property type="match status" value="1"/>
</dbReference>
<proteinExistence type="predicted"/>
<feature type="region of interest" description="Disordered" evidence="3">
    <location>
        <begin position="714"/>
        <end position="738"/>
    </location>
</feature>
<evidence type="ECO:0000259" key="5">
    <source>
        <dbReference type="PROSITE" id="PS50873"/>
    </source>
</evidence>
<dbReference type="Pfam" id="PF13517">
    <property type="entry name" value="FG-GAP_3"/>
    <property type="match status" value="6"/>
</dbReference>
<evidence type="ECO:0000256" key="3">
    <source>
        <dbReference type="SAM" id="MobiDB-lite"/>
    </source>
</evidence>
<dbReference type="Gene3D" id="2.60.40.10">
    <property type="entry name" value="Immunoglobulins"/>
    <property type="match status" value="5"/>
</dbReference>
<dbReference type="InterPro" id="IPR044016">
    <property type="entry name" value="Big_13"/>
</dbReference>
<dbReference type="InterPro" id="IPR028908">
    <property type="entry name" value="Tox-PL_dom"/>
</dbReference>
<dbReference type="InterPro" id="IPR002016">
    <property type="entry name" value="Haem_peroxidase"/>
</dbReference>
<dbReference type="SUPFAM" id="SSF69318">
    <property type="entry name" value="Integrin alpha N-terminal domain"/>
    <property type="match status" value="2"/>
</dbReference>
<evidence type="ECO:0000256" key="1">
    <source>
        <dbReference type="ARBA" id="ARBA00022729"/>
    </source>
</evidence>
<dbReference type="InterPro" id="IPR000601">
    <property type="entry name" value="PKD_dom"/>
</dbReference>
<dbReference type="PROSITE" id="PS50093">
    <property type="entry name" value="PKD"/>
    <property type="match status" value="1"/>
</dbReference>
<name>A0A8J7FCG5_9CYAN</name>
<dbReference type="Pfam" id="PF15644">
    <property type="entry name" value="Gln_amidase"/>
    <property type="match status" value="1"/>
</dbReference>
<feature type="domain" description="PKD" evidence="4">
    <location>
        <begin position="829"/>
        <end position="894"/>
    </location>
</feature>
<dbReference type="Proteomes" id="UP000620559">
    <property type="component" value="Unassembled WGS sequence"/>
</dbReference>
<dbReference type="Gene3D" id="2.130.10.130">
    <property type="entry name" value="Integrin alpha, N-terminal"/>
    <property type="match status" value="1"/>
</dbReference>
<evidence type="ECO:0000313" key="7">
    <source>
        <dbReference type="Proteomes" id="UP000620559"/>
    </source>
</evidence>
<gene>
    <name evidence="6" type="ORF">IQ247_13580</name>
</gene>
<reference evidence="6" key="1">
    <citation type="submission" date="2020-10" db="EMBL/GenBank/DDBJ databases">
        <authorList>
            <person name="Castelo-Branco R."/>
            <person name="Eusebio N."/>
            <person name="Adriana R."/>
            <person name="Vieira A."/>
            <person name="Brugerolle De Fraissinette N."/>
            <person name="Rezende De Castro R."/>
            <person name="Schneider M.P."/>
            <person name="Vasconcelos V."/>
            <person name="Leao P.N."/>
        </authorList>
    </citation>
    <scope>NUCLEOTIDE SEQUENCE</scope>
    <source>
        <strain evidence="6">LEGE 06105</strain>
    </source>
</reference>
<dbReference type="GO" id="GO:0016020">
    <property type="term" value="C:membrane"/>
    <property type="evidence" value="ECO:0007669"/>
    <property type="project" value="InterPro"/>
</dbReference>
<dbReference type="InterPro" id="IPR028994">
    <property type="entry name" value="Integrin_alpha_N"/>
</dbReference>
<dbReference type="EMBL" id="JADEWL010000039">
    <property type="protein sequence ID" value="MBE9213683.1"/>
    <property type="molecule type" value="Genomic_DNA"/>
</dbReference>
<keyword evidence="2" id="KW-0677">Repeat</keyword>
<dbReference type="RefSeq" id="WP_193920821.1">
    <property type="nucleotide sequence ID" value="NZ_JADEWL010000039.1"/>
</dbReference>
<dbReference type="Pfam" id="PF19077">
    <property type="entry name" value="Big_13"/>
    <property type="match status" value="2"/>
</dbReference>
<dbReference type="NCBIfam" id="TIGR01643">
    <property type="entry name" value="YD_repeat_2x"/>
    <property type="match status" value="15"/>
</dbReference>
<dbReference type="Pfam" id="PF05593">
    <property type="entry name" value="RHS_repeat"/>
    <property type="match status" value="9"/>
</dbReference>
<dbReference type="InterPro" id="IPR013783">
    <property type="entry name" value="Ig-like_fold"/>
</dbReference>
<feature type="domain" description="Plant heme peroxidase family profile" evidence="5">
    <location>
        <begin position="2542"/>
        <end position="2850"/>
    </location>
</feature>